<feature type="region of interest" description="Disordered" evidence="1">
    <location>
        <begin position="25"/>
        <end position="225"/>
    </location>
</feature>
<dbReference type="PANTHER" id="PTHR48125:SF12">
    <property type="entry name" value="AT HOOK TRANSCRIPTION FACTOR FAMILY-RELATED"/>
    <property type="match status" value="1"/>
</dbReference>
<dbReference type="AlphaFoldDB" id="A0A7J6N7J6"/>
<dbReference type="OrthoDB" id="10685060at2759"/>
<gene>
    <name evidence="2" type="ORF">FOZ60_015049</name>
</gene>
<evidence type="ECO:0000256" key="1">
    <source>
        <dbReference type="SAM" id="MobiDB-lite"/>
    </source>
</evidence>
<organism evidence="2 3">
    <name type="scientific">Perkinsus olseni</name>
    <name type="common">Perkinsus atlanticus</name>
    <dbReference type="NCBI Taxonomy" id="32597"/>
    <lineage>
        <taxon>Eukaryota</taxon>
        <taxon>Sar</taxon>
        <taxon>Alveolata</taxon>
        <taxon>Perkinsozoa</taxon>
        <taxon>Perkinsea</taxon>
        <taxon>Perkinsida</taxon>
        <taxon>Perkinsidae</taxon>
        <taxon>Perkinsus</taxon>
    </lineage>
</organism>
<dbReference type="Proteomes" id="UP000541610">
    <property type="component" value="Unassembled WGS sequence"/>
</dbReference>
<feature type="compositionally biased region" description="Pro residues" evidence="1">
    <location>
        <begin position="46"/>
        <end position="162"/>
    </location>
</feature>
<feature type="compositionally biased region" description="Basic and acidic residues" evidence="1">
    <location>
        <begin position="28"/>
        <end position="39"/>
    </location>
</feature>
<feature type="region of interest" description="Disordered" evidence="1">
    <location>
        <begin position="521"/>
        <end position="601"/>
    </location>
</feature>
<protein>
    <submittedName>
        <fullName evidence="2">Uncharacterized protein</fullName>
    </submittedName>
</protein>
<evidence type="ECO:0000313" key="3">
    <source>
        <dbReference type="Proteomes" id="UP000541610"/>
    </source>
</evidence>
<reference evidence="2 3" key="1">
    <citation type="submission" date="2020-04" db="EMBL/GenBank/DDBJ databases">
        <title>Perkinsus olseni comparative genomics.</title>
        <authorList>
            <person name="Bogema D.R."/>
        </authorList>
    </citation>
    <scope>NUCLEOTIDE SEQUENCE [LARGE SCALE GENOMIC DNA]</scope>
    <source>
        <strain evidence="2">00978-12</strain>
    </source>
</reference>
<name>A0A7J6N7J6_PEROL</name>
<dbReference type="PANTHER" id="PTHR48125">
    <property type="entry name" value="LP07818P1"/>
    <property type="match status" value="1"/>
</dbReference>
<feature type="compositionally biased region" description="Acidic residues" evidence="1">
    <location>
        <begin position="192"/>
        <end position="211"/>
    </location>
</feature>
<proteinExistence type="predicted"/>
<dbReference type="EMBL" id="JABANP010000734">
    <property type="protein sequence ID" value="KAF4679450.1"/>
    <property type="molecule type" value="Genomic_DNA"/>
</dbReference>
<sequence length="1043" mass="115276">MAPRRRPQRERCPLCSRFVAANQPCRSRACEARRAREAADQAAAEAPPPPFPAAAGPPPPPVAPPPYPPPDFIPPPPPAPPQPEALPPPPPPPVAPPPYPPPDDIPPPPPAPPPQHDAPPPPPPPPVAPPPTPPPAYGPPAPPVPLPVAPPPEPVAQPPPVAPYVCVNDNLGEPQDAAGNQQNPPNPRDAESDSEDDDASDNAPSDNEEEQDQPHPRRGGRNPAGNKFVKWQYGWRAFLTDFILKSNNPNELRKRLAYIPKSYSDLWGQTFLQRLRERNRVSIAQFRNASRDIQRKVLDISTDIQRFNDSLGSGQLSQLAAELDRTAVATVRCPFGCTEYIENVGSIAYNHFLRWGFPSITAFTANSELHLKGARADFTERAEQFGHTVTASVRITSDHGLVLCTCNDHDKGSAKAYVHAPQNPHGTLPSPYSDQLTPVIFAPKPFRGMKAKYSSHTWQMSPLIAMMLMLLLPLKSLDRVLVPSQERQEKALAGATYVTLPESVDLLHSMKHKISVQIMDDQEEGQQQQAQQQAPQQHAPQQQAPQHQAPQQQAPQQQAQQQQAPHGQHHQQPQPHVPENEEEDDAVEGAPDHPRRRNITWPSAYARAQRLDERPDTQVILEDSSWELVAFIRADGNAGRPWEDPQDQNADRRSTTIEYLPAPAEESLRDAYVSWQSLIYARTSGGYLAQSKMQYLQFTGGQVRVHSRGQLDILQGNIAQPQLPDDDGDNDDPLARFIEEQRLEEGSQASEHGQPDLLMDGAFDLDEPIAPEDLPDNQQDIEMPGTNAADVPVMVDNGAGVPGHILLNKHYGLLNRPGATNYISARSGAFFQRLTSRFAGASIPLLYPGRDAFPSIFWKSLTDGTVIGALPHCLWTAPAACKKAGFATLSEHVKTRLTDPTLLTSTDPRAIQFYFDALFNLQLSHSDTRVVMSRGWEHVSNDPSTFQTLRTEGRLPFGEADSRTRVNELAAEIAREQPTYFYTHSCNQSEHFGVRPIFRWIQDEYADSSEETRNSAVQASISTHPQGLATSRYTLDEVHRDVS</sequence>
<evidence type="ECO:0000313" key="2">
    <source>
        <dbReference type="EMBL" id="KAF4679450.1"/>
    </source>
</evidence>
<feature type="compositionally biased region" description="Low complexity" evidence="1">
    <location>
        <begin position="526"/>
        <end position="574"/>
    </location>
</feature>
<comment type="caution">
    <text evidence="2">The sequence shown here is derived from an EMBL/GenBank/DDBJ whole genome shotgun (WGS) entry which is preliminary data.</text>
</comment>
<accession>A0A7J6N7J6</accession>